<keyword evidence="3" id="KW-1185">Reference proteome</keyword>
<dbReference type="KEGG" id="psai:C3B54_111551"/>
<proteinExistence type="predicted"/>
<evidence type="ECO:0000313" key="2">
    <source>
        <dbReference type="EMBL" id="AVG24488.1"/>
    </source>
</evidence>
<dbReference type="OrthoDB" id="3728083at2"/>
<dbReference type="EMBL" id="CP026923">
    <property type="protein sequence ID" value="AVG24488.1"/>
    <property type="molecule type" value="Genomic_DNA"/>
</dbReference>
<dbReference type="Gene3D" id="1.20.1260.10">
    <property type="match status" value="1"/>
</dbReference>
<sequence length="238" mass="26366">MRWRFWERKKTSPQWKVRSRANRQSASRLDLTALVPTAADLLAHASASALLIAGEYGRVAREAWSAKDRDELVRAEAQVLSRYETLRGLLAEYTPDPIEAMAEPLERQGDALRHMTADAWYERVGTCYVVGGFLSDFYRLVAGGLPAGIGDKIIQAVDGTDPEELAAGVLARIIAVDEAHAWRLSLWSRRVVGDTMLIARSALRGGSEATRSAELYEPVFTDVLTEHTRRLESLGLTA</sequence>
<accession>A0A2L2BS48</accession>
<evidence type="ECO:0000313" key="3">
    <source>
        <dbReference type="Proteomes" id="UP000243077"/>
    </source>
</evidence>
<protein>
    <submittedName>
        <fullName evidence="2">tRNA-(MS(2)IO(6)A)-hydroxylase (MiaE)-like</fullName>
    </submittedName>
</protein>
<dbReference type="Pfam" id="PF13794">
    <property type="entry name" value="MiaE_2"/>
    <property type="match status" value="1"/>
</dbReference>
<dbReference type="AlphaFoldDB" id="A0A2L2BS48"/>
<dbReference type="InterPro" id="IPR012347">
    <property type="entry name" value="Ferritin-like"/>
</dbReference>
<dbReference type="InterPro" id="IPR059125">
    <property type="entry name" value="Ferritin_actino"/>
</dbReference>
<dbReference type="RefSeq" id="WP_104913958.1">
    <property type="nucleotide sequence ID" value="NZ_CP026923.1"/>
</dbReference>
<evidence type="ECO:0000259" key="1">
    <source>
        <dbReference type="Pfam" id="PF13794"/>
    </source>
</evidence>
<feature type="domain" description="Ferritin-like" evidence="1">
    <location>
        <begin position="39"/>
        <end position="197"/>
    </location>
</feature>
<name>A0A2L2BS48_9MICO</name>
<dbReference type="Proteomes" id="UP000243077">
    <property type="component" value="Chromosome"/>
</dbReference>
<reference evidence="2 3" key="1">
    <citation type="submission" date="2018-02" db="EMBL/GenBank/DDBJ databases">
        <title>Complete genome of the streamlined marine actinobacterium Pontimonas salivibrio CL-TW6 adapted to coastal planktonic lifestype.</title>
        <authorList>
            <person name="Cho B.C."/>
            <person name="Hardies S.C."/>
            <person name="Jang G.I."/>
            <person name="Hwang C.Y."/>
        </authorList>
    </citation>
    <scope>NUCLEOTIDE SEQUENCE [LARGE SCALE GENOMIC DNA]</scope>
    <source>
        <strain evidence="2 3">CL-TW6</strain>
    </source>
</reference>
<organism evidence="2 3">
    <name type="scientific">Pontimonas salivibrio</name>
    <dbReference type="NCBI Taxonomy" id="1159327"/>
    <lineage>
        <taxon>Bacteria</taxon>
        <taxon>Bacillati</taxon>
        <taxon>Actinomycetota</taxon>
        <taxon>Actinomycetes</taxon>
        <taxon>Micrococcales</taxon>
        <taxon>Microbacteriaceae</taxon>
        <taxon>Pontimonas</taxon>
    </lineage>
</organism>
<gene>
    <name evidence="2" type="ORF">C3B54_111551</name>
</gene>